<feature type="binding site" evidence="3">
    <location>
        <begin position="160"/>
        <end position="163"/>
    </location>
    <ligand>
        <name>GTP</name>
        <dbReference type="ChEBI" id="CHEBI:37565"/>
    </ligand>
</feature>
<dbReference type="PANTHER" id="PTHR32120:SF11">
    <property type="entry name" value="SMALL RIBOSOMAL SUBUNIT BIOGENESIS GTPASE RSGA 1, MITOCHONDRIAL-RELATED"/>
    <property type="match status" value="1"/>
</dbReference>
<dbReference type="GO" id="GO:0019843">
    <property type="term" value="F:rRNA binding"/>
    <property type="evidence" value="ECO:0007669"/>
    <property type="project" value="UniProtKB-KW"/>
</dbReference>
<sequence length="342" mass="37785">MAKRKLTKQQQARIRHTQSERQRRTERKSSQAEQQLEEGSVGPEQAGVVQAHYGATLAIECPADGLVYRCYQRANLPALVTGDRVTWCAGKEQTGVVVACEDRRSLLVRPDMRGQLRPVAANIDQIMIVFSSLPATPLALLDRYLVAAALSNIEPVLVLNKSDLLTRDDPYRTYLAEYEALGYRTLLLSALAPLQETLVPELREKTTVFVGQSGVGKSSLIRQLLGDEDIVIGDISDATGKGKHTTTTAMLYHMPQGGDLIDSPGIREFGLWHVPPDQVMQGFPDLFAYNGLCKFRDCKHQDDPGCAIQAAIDEGAVMGRRLDSYHSILASLAEVSGYRRYE</sequence>
<gene>
    <name evidence="3 7" type="primary">rsgA</name>
    <name evidence="7" type="ORF">NFC81_13410</name>
</gene>
<dbReference type="GO" id="GO:0046872">
    <property type="term" value="F:metal ion binding"/>
    <property type="evidence" value="ECO:0007669"/>
    <property type="project" value="UniProtKB-KW"/>
</dbReference>
<dbReference type="Gene3D" id="1.10.40.50">
    <property type="entry name" value="Probable gtpase engc, domain 3"/>
    <property type="match status" value="1"/>
</dbReference>
<dbReference type="InterPro" id="IPR030378">
    <property type="entry name" value="G_CP_dom"/>
</dbReference>
<dbReference type="CDD" id="cd01854">
    <property type="entry name" value="YjeQ_EngC"/>
    <property type="match status" value="1"/>
</dbReference>
<name>A0AB38YEE0_9GAMM</name>
<evidence type="ECO:0000256" key="4">
    <source>
        <dbReference type="SAM" id="MobiDB-lite"/>
    </source>
</evidence>
<evidence type="ECO:0000259" key="6">
    <source>
        <dbReference type="PROSITE" id="PS51721"/>
    </source>
</evidence>
<keyword evidence="3" id="KW-0694">RNA-binding</keyword>
<feature type="binding site" evidence="3">
    <location>
        <position position="306"/>
    </location>
    <ligand>
        <name>Zn(2+)</name>
        <dbReference type="ChEBI" id="CHEBI:29105"/>
    </ligand>
</feature>
<dbReference type="PROSITE" id="PS50936">
    <property type="entry name" value="ENGC_GTPASE"/>
    <property type="match status" value="1"/>
</dbReference>
<feature type="binding site" evidence="3">
    <location>
        <position position="293"/>
    </location>
    <ligand>
        <name>Zn(2+)</name>
        <dbReference type="ChEBI" id="CHEBI:29105"/>
    </ligand>
</feature>
<dbReference type="NCBIfam" id="TIGR00157">
    <property type="entry name" value="ribosome small subunit-dependent GTPase A"/>
    <property type="match status" value="1"/>
</dbReference>
<dbReference type="HAMAP" id="MF_01820">
    <property type="entry name" value="GTPase_RsgA"/>
    <property type="match status" value="1"/>
</dbReference>
<dbReference type="Gene3D" id="2.40.50.140">
    <property type="entry name" value="Nucleic acid-binding proteins"/>
    <property type="match status" value="1"/>
</dbReference>
<evidence type="ECO:0000256" key="3">
    <source>
        <dbReference type="HAMAP-Rule" id="MF_01820"/>
    </source>
</evidence>
<dbReference type="RefSeq" id="WP_304994986.1">
    <property type="nucleotide sequence ID" value="NZ_CP101717.1"/>
</dbReference>
<keyword evidence="2 3" id="KW-0342">GTP-binding</keyword>
<dbReference type="Gene3D" id="3.40.50.300">
    <property type="entry name" value="P-loop containing nucleotide triphosphate hydrolases"/>
    <property type="match status" value="1"/>
</dbReference>
<keyword evidence="3" id="KW-0690">Ribosome biogenesis</keyword>
<feature type="binding site" evidence="3">
    <location>
        <position position="298"/>
    </location>
    <ligand>
        <name>Zn(2+)</name>
        <dbReference type="ChEBI" id="CHEBI:29105"/>
    </ligand>
</feature>
<comment type="similarity">
    <text evidence="3">Belongs to the TRAFAC class YlqF/YawG GTPase family. RsgA subfamily.</text>
</comment>
<feature type="binding site" evidence="3">
    <location>
        <position position="300"/>
    </location>
    <ligand>
        <name>Zn(2+)</name>
        <dbReference type="ChEBI" id="CHEBI:29105"/>
    </ligand>
</feature>
<feature type="compositionally biased region" description="Basic and acidic residues" evidence="4">
    <location>
        <begin position="17"/>
        <end position="30"/>
    </location>
</feature>
<keyword evidence="3" id="KW-0699">rRNA-binding</keyword>
<dbReference type="EMBL" id="CP101717">
    <property type="protein sequence ID" value="WLD57701.1"/>
    <property type="molecule type" value="Genomic_DNA"/>
</dbReference>
<keyword evidence="1 3" id="KW-0547">Nucleotide-binding</keyword>
<dbReference type="InterPro" id="IPR027417">
    <property type="entry name" value="P-loop_NTPase"/>
</dbReference>
<dbReference type="NCBIfam" id="NF008931">
    <property type="entry name" value="PRK12288.1"/>
    <property type="match status" value="1"/>
</dbReference>
<organism evidence="7">
    <name type="scientific">Salinispirillum sp. LH 10-3-1</name>
    <dbReference type="NCBI Taxonomy" id="2952525"/>
    <lineage>
        <taxon>Bacteria</taxon>
        <taxon>Pseudomonadati</taxon>
        <taxon>Pseudomonadota</taxon>
        <taxon>Gammaproteobacteria</taxon>
        <taxon>Oceanospirillales</taxon>
        <taxon>Saccharospirillaceae</taxon>
        <taxon>Salinispirillum</taxon>
    </lineage>
</organism>
<evidence type="ECO:0000259" key="5">
    <source>
        <dbReference type="PROSITE" id="PS50936"/>
    </source>
</evidence>
<dbReference type="InterPro" id="IPR010914">
    <property type="entry name" value="RsgA_GTPase_dom"/>
</dbReference>
<dbReference type="GO" id="GO:0005737">
    <property type="term" value="C:cytoplasm"/>
    <property type="evidence" value="ECO:0007669"/>
    <property type="project" value="UniProtKB-SubCell"/>
</dbReference>
<keyword evidence="3" id="KW-0862">Zinc</keyword>
<feature type="domain" description="EngC GTPase" evidence="5">
    <location>
        <begin position="121"/>
        <end position="267"/>
    </location>
</feature>
<dbReference type="EC" id="3.6.1.-" evidence="3"/>
<keyword evidence="3 7" id="KW-0378">Hydrolase</keyword>
<accession>A0AB38YEE0</accession>
<protein>
    <recommendedName>
        <fullName evidence="3">Small ribosomal subunit biogenesis GTPase RsgA</fullName>
        <ecNumber evidence="3">3.6.1.-</ecNumber>
    </recommendedName>
</protein>
<feature type="domain" description="CP-type G" evidence="6">
    <location>
        <begin position="113"/>
        <end position="269"/>
    </location>
</feature>
<keyword evidence="3" id="KW-0963">Cytoplasm</keyword>
<dbReference type="InterPro" id="IPR012340">
    <property type="entry name" value="NA-bd_OB-fold"/>
</dbReference>
<dbReference type="AlphaFoldDB" id="A0AB38YEE0"/>
<evidence type="ECO:0000256" key="2">
    <source>
        <dbReference type="ARBA" id="ARBA00023134"/>
    </source>
</evidence>
<dbReference type="PANTHER" id="PTHR32120">
    <property type="entry name" value="SMALL RIBOSOMAL SUBUNIT BIOGENESIS GTPASE RSGA"/>
    <property type="match status" value="1"/>
</dbReference>
<evidence type="ECO:0000256" key="1">
    <source>
        <dbReference type="ARBA" id="ARBA00022741"/>
    </source>
</evidence>
<comment type="cofactor">
    <cofactor evidence="3">
        <name>Zn(2+)</name>
        <dbReference type="ChEBI" id="CHEBI:29105"/>
    </cofactor>
    <text evidence="3">Binds 1 zinc ion per subunit.</text>
</comment>
<dbReference type="Pfam" id="PF03193">
    <property type="entry name" value="RsgA_GTPase"/>
    <property type="match status" value="1"/>
</dbReference>
<dbReference type="GO" id="GO:0005525">
    <property type="term" value="F:GTP binding"/>
    <property type="evidence" value="ECO:0007669"/>
    <property type="project" value="UniProtKB-UniRule"/>
</dbReference>
<evidence type="ECO:0000313" key="7">
    <source>
        <dbReference type="EMBL" id="WLD57701.1"/>
    </source>
</evidence>
<dbReference type="GO" id="GO:0042274">
    <property type="term" value="P:ribosomal small subunit biogenesis"/>
    <property type="evidence" value="ECO:0007669"/>
    <property type="project" value="UniProtKB-UniRule"/>
</dbReference>
<comment type="function">
    <text evidence="3">One of several proteins that assist in the late maturation steps of the functional core of the 30S ribosomal subunit. Helps release RbfA from mature subunits. May play a role in the assembly of ribosomal proteins into the subunit. Circularly permuted GTPase that catalyzes slow GTP hydrolysis, GTPase activity is stimulated by the 30S ribosomal subunit.</text>
</comment>
<dbReference type="InterPro" id="IPR004881">
    <property type="entry name" value="Ribosome_biogen_GTPase_RsgA"/>
</dbReference>
<dbReference type="PROSITE" id="PS51721">
    <property type="entry name" value="G_CP"/>
    <property type="match status" value="1"/>
</dbReference>
<comment type="subunit">
    <text evidence="3">Monomer. Associates with 30S ribosomal subunit, binds 16S rRNA.</text>
</comment>
<reference evidence="7" key="1">
    <citation type="submission" date="2022-07" db="EMBL/GenBank/DDBJ databases">
        <title>Complete genome sequence of Salinispirillum sp. LH10-3-1 capable of multiple carbohydrate inversion isolated from a soda lake.</title>
        <authorList>
            <person name="Liu J."/>
            <person name="Zhai Y."/>
            <person name="Zhang H."/>
            <person name="Yang H."/>
            <person name="Qu J."/>
            <person name="Li J."/>
        </authorList>
    </citation>
    <scope>NUCLEOTIDE SEQUENCE</scope>
    <source>
        <strain evidence="7">LH 10-3-1</strain>
    </source>
</reference>
<proteinExistence type="inferred from homology"/>
<feature type="binding site" evidence="3">
    <location>
        <begin position="211"/>
        <end position="219"/>
    </location>
    <ligand>
        <name>GTP</name>
        <dbReference type="ChEBI" id="CHEBI:37565"/>
    </ligand>
</feature>
<keyword evidence="3" id="KW-0479">Metal-binding</keyword>
<comment type="subcellular location">
    <subcellularLocation>
        <location evidence="3">Cytoplasm</location>
    </subcellularLocation>
</comment>
<feature type="region of interest" description="Disordered" evidence="4">
    <location>
        <begin position="1"/>
        <end position="42"/>
    </location>
</feature>
<dbReference type="GO" id="GO:0003924">
    <property type="term" value="F:GTPase activity"/>
    <property type="evidence" value="ECO:0007669"/>
    <property type="project" value="UniProtKB-UniRule"/>
</dbReference>
<dbReference type="SUPFAM" id="SSF52540">
    <property type="entry name" value="P-loop containing nucleoside triphosphate hydrolases"/>
    <property type="match status" value="1"/>
</dbReference>